<accession>T1U7Z1</accession>
<dbReference type="EMBL" id="CP006691">
    <property type="protein sequence ID" value="AGT73450.1"/>
    <property type="molecule type" value="Genomic_DNA"/>
</dbReference>
<dbReference type="KEGG" id="hpys:HPSA20_0207"/>
<proteinExistence type="predicted"/>
<organism evidence="1 2">
    <name type="scientific">Helicobacter pylori SouthAfrica20</name>
    <dbReference type="NCBI Taxonomy" id="1352356"/>
    <lineage>
        <taxon>Bacteria</taxon>
        <taxon>Pseudomonadati</taxon>
        <taxon>Campylobacterota</taxon>
        <taxon>Epsilonproteobacteria</taxon>
        <taxon>Campylobacterales</taxon>
        <taxon>Helicobacteraceae</taxon>
        <taxon>Helicobacter</taxon>
    </lineage>
</organism>
<evidence type="ECO:0000313" key="1">
    <source>
        <dbReference type="EMBL" id="AGT73450.1"/>
    </source>
</evidence>
<dbReference type="Proteomes" id="UP000015920">
    <property type="component" value="Chromosome"/>
</dbReference>
<sequence length="38" mass="4413">MGEAMKNGSVALDSFKKLENDFRYAYEWENNGVKLSNR</sequence>
<dbReference type="AlphaFoldDB" id="T1U7Z1"/>
<protein>
    <submittedName>
        <fullName evidence="1">Uncharacterized protein</fullName>
    </submittedName>
</protein>
<dbReference type="HOGENOM" id="CLU_3328752_0_0_7"/>
<dbReference type="PATRIC" id="fig|1352356.3.peg.198"/>
<gene>
    <name evidence="1" type="ORF">HPSA20_0207</name>
</gene>
<evidence type="ECO:0000313" key="2">
    <source>
        <dbReference type="Proteomes" id="UP000015920"/>
    </source>
</evidence>
<name>T1U7Z1_HELPX</name>
<reference evidence="1 2" key="1">
    <citation type="journal article" date="2013" name="Genome Announc.">
        <title>Genome Sequences of Three hpAfrica2 Strains of Helicobacter pylori.</title>
        <authorList>
            <person name="Duncan S.S."/>
            <person name="Bertoli M.T."/>
            <person name="Kersulyte D."/>
            <person name="Valk P.L."/>
            <person name="Tamma S."/>
            <person name="Segal I."/>
            <person name="McClain M.S."/>
            <person name="Cover T.L."/>
            <person name="Berg D.E."/>
        </authorList>
    </citation>
    <scope>NUCLEOTIDE SEQUENCE [LARGE SCALE GENOMIC DNA]</scope>
    <source>
        <strain evidence="1">SouthAfrica20</strain>
    </source>
</reference>